<dbReference type="EMBL" id="LR881470">
    <property type="protein sequence ID" value="CAD5331687.1"/>
    <property type="molecule type" value="Genomic_DNA"/>
</dbReference>
<dbReference type="Gene3D" id="2.20.70.10">
    <property type="match status" value="1"/>
</dbReference>
<dbReference type="PROSITE" id="PS51195">
    <property type="entry name" value="Q_MOTIF"/>
    <property type="match status" value="1"/>
</dbReference>
<dbReference type="KEGG" id="ath:AT5G14610"/>
<dbReference type="InterPro" id="IPR014001">
    <property type="entry name" value="Helicase_ATP-bd"/>
</dbReference>
<feature type="compositionally biased region" description="Basic and acidic residues" evidence="9">
    <location>
        <begin position="612"/>
        <end position="623"/>
    </location>
</feature>
<evidence type="ECO:0000256" key="7">
    <source>
        <dbReference type="PROSITE-ProRule" id="PRU00552"/>
    </source>
</evidence>
<dbReference type="PROSITE" id="PS01159">
    <property type="entry name" value="WW_DOMAIN_1"/>
    <property type="match status" value="1"/>
</dbReference>
<feature type="compositionally biased region" description="Low complexity" evidence="9">
    <location>
        <begin position="108"/>
        <end position="136"/>
    </location>
</feature>
<comment type="similarity">
    <text evidence="8">Belongs to the DEAD box helicase family.</text>
</comment>
<dbReference type="FunFam" id="2.20.70.10:FF:000124">
    <property type="entry name" value="DEAD box RNA helicase family protein"/>
    <property type="match status" value="1"/>
</dbReference>
<proteinExistence type="inferred from homology"/>
<dbReference type="GO" id="GO:0005524">
    <property type="term" value="F:ATP binding"/>
    <property type="evidence" value="ECO:0007669"/>
    <property type="project" value="UniProtKB-KW"/>
</dbReference>
<dbReference type="GO" id="GO:0016787">
    <property type="term" value="F:hydrolase activity"/>
    <property type="evidence" value="ECO:0007669"/>
    <property type="project" value="UniProtKB-KW"/>
</dbReference>
<keyword evidence="2 8" id="KW-0547">Nucleotide-binding</keyword>
<evidence type="ECO:0000256" key="3">
    <source>
        <dbReference type="ARBA" id="ARBA00022801"/>
    </source>
</evidence>
<feature type="domain" description="WW" evidence="10">
    <location>
        <begin position="15"/>
        <end position="49"/>
    </location>
</feature>
<dbReference type="SMART" id="SM00490">
    <property type="entry name" value="HELICc"/>
    <property type="match status" value="1"/>
</dbReference>
<evidence type="ECO:0000256" key="2">
    <source>
        <dbReference type="ARBA" id="ARBA00022741"/>
    </source>
</evidence>
<feature type="domain" description="DEAD-box RNA helicase Q" evidence="13">
    <location>
        <begin position="161"/>
        <end position="189"/>
    </location>
</feature>
<evidence type="ECO:0000313" key="14">
    <source>
        <dbReference type="EMBL" id="CAD5331687.1"/>
    </source>
</evidence>
<feature type="compositionally biased region" description="Gly residues" evidence="9">
    <location>
        <begin position="556"/>
        <end position="597"/>
    </location>
</feature>
<feature type="region of interest" description="Disordered" evidence="9">
    <location>
        <begin position="1"/>
        <end position="22"/>
    </location>
</feature>
<feature type="region of interest" description="Disordered" evidence="9">
    <location>
        <begin position="44"/>
        <end position="137"/>
    </location>
</feature>
<keyword evidence="3 8" id="KW-0378">Hydrolase</keyword>
<dbReference type="PROSITE" id="PS51194">
    <property type="entry name" value="HELICASE_CTER"/>
    <property type="match status" value="1"/>
</dbReference>
<dbReference type="Proteomes" id="UP000516314">
    <property type="component" value="Chromosome 5"/>
</dbReference>
<evidence type="ECO:0000259" key="10">
    <source>
        <dbReference type="PROSITE" id="PS50020"/>
    </source>
</evidence>
<dbReference type="AlphaFoldDB" id="A0A7G2FDP6"/>
<dbReference type="CDD" id="cd00201">
    <property type="entry name" value="WW"/>
    <property type="match status" value="1"/>
</dbReference>
<dbReference type="SUPFAM" id="SSF52540">
    <property type="entry name" value="P-loop containing nucleoside triphosphate hydrolases"/>
    <property type="match status" value="1"/>
</dbReference>
<dbReference type="EC" id="3.6.4.13" evidence="1"/>
<dbReference type="ExpressionAtlas" id="A0A7G2FDP6">
    <property type="expression patterns" value="baseline and differential"/>
</dbReference>
<dbReference type="RefSeq" id="NP_001190309.1">
    <property type="nucleotide sequence ID" value="NM_001203380.1"/>
</dbReference>
<dbReference type="FunFam" id="3.40.50.300:FF:000008">
    <property type="entry name" value="ATP-dependent RNA helicase RhlB"/>
    <property type="match status" value="1"/>
</dbReference>
<dbReference type="InterPro" id="IPR011545">
    <property type="entry name" value="DEAD/DEAH_box_helicase_dom"/>
</dbReference>
<evidence type="ECO:0000259" key="12">
    <source>
        <dbReference type="PROSITE" id="PS51194"/>
    </source>
</evidence>
<organism evidence="14 15">
    <name type="scientific">Arabidopsis thaliana</name>
    <name type="common">Mouse-ear cress</name>
    <dbReference type="NCBI Taxonomy" id="3702"/>
    <lineage>
        <taxon>Eukaryota</taxon>
        <taxon>Viridiplantae</taxon>
        <taxon>Streptophyta</taxon>
        <taxon>Embryophyta</taxon>
        <taxon>Tracheophyta</taxon>
        <taxon>Spermatophyta</taxon>
        <taxon>Magnoliopsida</taxon>
        <taxon>eudicotyledons</taxon>
        <taxon>Gunneridae</taxon>
        <taxon>Pentapetalae</taxon>
        <taxon>rosids</taxon>
        <taxon>malvids</taxon>
        <taxon>Brassicales</taxon>
        <taxon>Brassicaceae</taxon>
        <taxon>Camelineae</taxon>
        <taxon>Arabidopsis</taxon>
    </lineage>
</organism>
<keyword evidence="5 8" id="KW-0067">ATP-binding</keyword>
<dbReference type="Pfam" id="PF00397">
    <property type="entry name" value="WW"/>
    <property type="match status" value="1"/>
</dbReference>
<dbReference type="PROSITE" id="PS50020">
    <property type="entry name" value="WW_DOMAIN_2"/>
    <property type="match status" value="1"/>
</dbReference>
<feature type="region of interest" description="Disordered" evidence="9">
    <location>
        <begin position="532"/>
        <end position="645"/>
    </location>
</feature>
<dbReference type="CDD" id="cd18787">
    <property type="entry name" value="SF2_C_DEAD"/>
    <property type="match status" value="1"/>
</dbReference>
<dbReference type="SMART" id="SM00487">
    <property type="entry name" value="DEXDc"/>
    <property type="match status" value="1"/>
</dbReference>
<feature type="compositionally biased region" description="Basic and acidic residues" evidence="9">
    <location>
        <begin position="77"/>
        <end position="91"/>
    </location>
</feature>
<dbReference type="InterPro" id="IPR014014">
    <property type="entry name" value="RNA_helicase_DEAD_Q_motif"/>
</dbReference>
<name>A0A7G2FDP6_ARATH</name>
<keyword evidence="4 8" id="KW-0347">Helicase</keyword>
<sequence>MAATASAIRYAPEDPNLPKPWKGLVDSRTGYLYFWNPETNVTQYERPASSAPPKLAAIPVSSSVQTNQQSSSGFNSGKEDDKYGRGSDGPKSDSGSRFNEAGRTGPISSNDAASGLGNASSGGSSARGPPSSAAGNELSPEAYCRKHEITVSGGQVPPPLMSFEATGLPNELLREVYSAGFSAPSPIQAQSWPIAMQNRDIVAIAKTGSGKTLGYLIPGFMHLQRIHNDSRMGPTILVLSPTRELATQIQVEALKFGKSSKISCACLYGGAPKGPQLKEIERGVDIVVATPGRLNDILEMKRISLHQVSYLVLDEADRMLDMGFEPQIRKIVNEVPTKRQTLMYTATWPKEVRKIAADLLVNPAQVNIGNVDELVANKSITQTIEVLAPMEKHSRLEQILRSQEPGSKIIIFCSTKRMCDQLARNLTRTFGAAAIHGDKSQAERDDVLNQFRSGRTPVLVATDVAARGLDVKDIRVVVNYDFPNGVEDYVHRIGRTGRAGATGLAYTFFGDQDAKHASDLIKILEGANQKVPPQVREMATRGGGGMNKFRRWGTPSSGGGGGRGGYGDSGYGGRGESGYGSRGDSGYGGRGDSGGRGSWAPSRDSSGSSGWGRERSRSPERFRGGPPSTSSPPRSFHEAMMMKNR</sequence>
<feature type="domain" description="Helicase C-terminal" evidence="12">
    <location>
        <begin position="395"/>
        <end position="539"/>
    </location>
</feature>
<evidence type="ECO:0000256" key="1">
    <source>
        <dbReference type="ARBA" id="ARBA00012552"/>
    </source>
</evidence>
<evidence type="ECO:0000256" key="4">
    <source>
        <dbReference type="ARBA" id="ARBA00022806"/>
    </source>
</evidence>
<dbReference type="InterPro" id="IPR000629">
    <property type="entry name" value="RNA-helicase_DEAD-box_CS"/>
</dbReference>
<dbReference type="Pfam" id="PF00271">
    <property type="entry name" value="Helicase_C"/>
    <property type="match status" value="1"/>
</dbReference>
<feature type="compositionally biased region" description="Low complexity" evidence="9">
    <location>
        <begin position="598"/>
        <end position="608"/>
    </location>
</feature>
<feature type="compositionally biased region" description="Low complexity" evidence="9">
    <location>
        <begin position="624"/>
        <end position="634"/>
    </location>
</feature>
<dbReference type="InterPro" id="IPR036020">
    <property type="entry name" value="WW_dom_sf"/>
</dbReference>
<dbReference type="Pfam" id="PF00270">
    <property type="entry name" value="DEAD"/>
    <property type="match status" value="1"/>
</dbReference>
<dbReference type="GO" id="GO:0003724">
    <property type="term" value="F:RNA helicase activity"/>
    <property type="evidence" value="ECO:0007669"/>
    <property type="project" value="UniProtKB-EC"/>
</dbReference>
<feature type="short sequence motif" description="Q motif" evidence="7">
    <location>
        <begin position="161"/>
        <end position="189"/>
    </location>
</feature>
<dbReference type="GO" id="GO:0003723">
    <property type="term" value="F:RNA binding"/>
    <property type="evidence" value="ECO:0007669"/>
    <property type="project" value="UniProtKB-KW"/>
</dbReference>
<protein>
    <recommendedName>
        <fullName evidence="1">RNA helicase</fullName>
        <ecNumber evidence="1">3.6.4.13</ecNumber>
    </recommendedName>
</protein>
<dbReference type="SUPFAM" id="SSF51045">
    <property type="entry name" value="WW domain"/>
    <property type="match status" value="1"/>
</dbReference>
<dbReference type="FunFam" id="3.40.50.300:FF:000079">
    <property type="entry name" value="probable ATP-dependent RNA helicase DDX17"/>
    <property type="match status" value="1"/>
</dbReference>
<evidence type="ECO:0000256" key="6">
    <source>
        <dbReference type="ARBA" id="ARBA00022884"/>
    </source>
</evidence>
<reference evidence="14 15" key="1">
    <citation type="submission" date="2020-09" db="EMBL/GenBank/DDBJ databases">
        <authorList>
            <person name="Ashkenazy H."/>
        </authorList>
    </citation>
    <scope>NUCLEOTIDE SEQUENCE [LARGE SCALE GENOMIC DNA]</scope>
    <source>
        <strain evidence="15">cv. Cdm-0</strain>
    </source>
</reference>
<accession>A0A7G2FDP6</accession>
<dbReference type="PROSITE" id="PS00039">
    <property type="entry name" value="DEAD_ATP_HELICASE"/>
    <property type="match status" value="1"/>
</dbReference>
<gene>
    <name evidence="14" type="ORF">AT9943_LOCUS19141</name>
</gene>
<evidence type="ECO:0000256" key="8">
    <source>
        <dbReference type="RuleBase" id="RU000492"/>
    </source>
</evidence>
<dbReference type="SMR" id="A0A7G2FDP6"/>
<dbReference type="SMART" id="SM00456">
    <property type="entry name" value="WW"/>
    <property type="match status" value="1"/>
</dbReference>
<dbReference type="InterPro" id="IPR001202">
    <property type="entry name" value="WW_dom"/>
</dbReference>
<evidence type="ECO:0000256" key="5">
    <source>
        <dbReference type="ARBA" id="ARBA00022840"/>
    </source>
</evidence>
<dbReference type="PROSITE" id="PS51192">
    <property type="entry name" value="HELICASE_ATP_BIND_1"/>
    <property type="match status" value="1"/>
</dbReference>
<evidence type="ECO:0000259" key="13">
    <source>
        <dbReference type="PROSITE" id="PS51195"/>
    </source>
</evidence>
<dbReference type="Gene3D" id="3.40.50.300">
    <property type="entry name" value="P-loop containing nucleotide triphosphate hydrolases"/>
    <property type="match status" value="2"/>
</dbReference>
<feature type="compositionally biased region" description="Low complexity" evidence="9">
    <location>
        <begin position="60"/>
        <end position="72"/>
    </location>
</feature>
<dbReference type="InterPro" id="IPR001650">
    <property type="entry name" value="Helicase_C-like"/>
</dbReference>
<dbReference type="InterPro" id="IPR027417">
    <property type="entry name" value="P-loop_NTPase"/>
</dbReference>
<feature type="domain" description="Helicase ATP-binding" evidence="11">
    <location>
        <begin position="192"/>
        <end position="366"/>
    </location>
</feature>
<evidence type="ECO:0000313" key="15">
    <source>
        <dbReference type="Proteomes" id="UP000516314"/>
    </source>
</evidence>
<keyword evidence="6" id="KW-0694">RNA-binding</keyword>
<evidence type="ECO:0000256" key="9">
    <source>
        <dbReference type="SAM" id="MobiDB-lite"/>
    </source>
</evidence>
<dbReference type="PANTHER" id="PTHR47958">
    <property type="entry name" value="ATP-DEPENDENT RNA HELICASE DBP3"/>
    <property type="match status" value="1"/>
</dbReference>
<evidence type="ECO:0000259" key="11">
    <source>
        <dbReference type="PROSITE" id="PS51192"/>
    </source>
</evidence>